<sequence>MHEATFRLASSGSGAEFGSYDAITAAFDARLSLWCNDHSDLLLLECETSRLEAVLEAVDEFAGIDDAIVDGAEAVAVTGNCVKALDTTVVDAVLDDHGCLLLPPIRYADGARSIRLLALESAHLTRCYHDLLEDFDVSVESKRDLAFDSLDRDRTPDGIGEPLPALSRRQRQVFATAYERGYYEIPRETSMAAVAESVGIDRRTADEHRRQAERKILESVAGRYLE</sequence>
<proteinExistence type="predicted"/>
<protein>
    <submittedName>
        <fullName evidence="5">Helix-turn-helix domain-containing protein</fullName>
    </submittedName>
</protein>
<dbReference type="PANTHER" id="PTHR34236:SF1">
    <property type="entry name" value="DIMETHYL SULFOXIDE REDUCTASE TRANSCRIPTIONAL ACTIVATOR"/>
    <property type="match status" value="1"/>
</dbReference>
<dbReference type="Pfam" id="PF24280">
    <property type="entry name" value="HVO_A0563_N"/>
    <property type="match status" value="1"/>
</dbReference>
<keyword evidence="6" id="KW-1185">Reference proteome</keyword>
<keyword evidence="2" id="KW-0804">Transcription</keyword>
<dbReference type="Proteomes" id="UP001056855">
    <property type="component" value="Chromosome"/>
</dbReference>
<dbReference type="InterPro" id="IPR056531">
    <property type="entry name" value="HVO_A0563_N"/>
</dbReference>
<feature type="domain" description="HTH bat-type" evidence="3">
    <location>
        <begin position="166"/>
        <end position="218"/>
    </location>
</feature>
<dbReference type="AlphaFoldDB" id="A0A9E7SUV1"/>
<organism evidence="5 6">
    <name type="scientific">Natronosalvus rutilus</name>
    <dbReference type="NCBI Taxonomy" id="2953753"/>
    <lineage>
        <taxon>Archaea</taxon>
        <taxon>Methanobacteriati</taxon>
        <taxon>Methanobacteriota</taxon>
        <taxon>Stenosarchaea group</taxon>
        <taxon>Halobacteria</taxon>
        <taxon>Halobacteriales</taxon>
        <taxon>Natrialbaceae</taxon>
        <taxon>Natronosalvus</taxon>
    </lineage>
</organism>
<evidence type="ECO:0000259" key="4">
    <source>
        <dbReference type="Pfam" id="PF24280"/>
    </source>
</evidence>
<dbReference type="KEGG" id="sawl:NGM29_11220"/>
<evidence type="ECO:0000313" key="6">
    <source>
        <dbReference type="Proteomes" id="UP001056855"/>
    </source>
</evidence>
<feature type="domain" description="HVO-A0563 N-terminal" evidence="4">
    <location>
        <begin position="3"/>
        <end position="148"/>
    </location>
</feature>
<dbReference type="PANTHER" id="PTHR34236">
    <property type="entry name" value="DIMETHYL SULFOXIDE REDUCTASE TRANSCRIPTIONAL ACTIVATOR"/>
    <property type="match status" value="1"/>
</dbReference>
<evidence type="ECO:0000256" key="1">
    <source>
        <dbReference type="ARBA" id="ARBA00023015"/>
    </source>
</evidence>
<gene>
    <name evidence="5" type="ORF">NGM29_11220</name>
</gene>
<dbReference type="InterPro" id="IPR007050">
    <property type="entry name" value="HTH_bacterioopsin"/>
</dbReference>
<dbReference type="Pfam" id="PF04967">
    <property type="entry name" value="HTH_10"/>
    <property type="match status" value="1"/>
</dbReference>
<dbReference type="EMBL" id="CP100355">
    <property type="protein sequence ID" value="UTF52361.1"/>
    <property type="molecule type" value="Genomic_DNA"/>
</dbReference>
<evidence type="ECO:0000313" key="5">
    <source>
        <dbReference type="EMBL" id="UTF52361.1"/>
    </source>
</evidence>
<dbReference type="GeneID" id="73290624"/>
<keyword evidence="1" id="KW-0805">Transcription regulation</keyword>
<evidence type="ECO:0000259" key="3">
    <source>
        <dbReference type="Pfam" id="PF04967"/>
    </source>
</evidence>
<evidence type="ECO:0000256" key="2">
    <source>
        <dbReference type="ARBA" id="ARBA00023163"/>
    </source>
</evidence>
<name>A0A9E7SUV1_9EURY</name>
<reference evidence="5" key="1">
    <citation type="submission" date="2022-06" db="EMBL/GenBank/DDBJ databases">
        <title>Diverse halophilic archaea isolated from saline environments.</title>
        <authorList>
            <person name="Cui H.-L."/>
        </authorList>
    </citation>
    <scope>NUCLEOTIDE SEQUENCE</scope>
    <source>
        <strain evidence="5">WLHS1</strain>
    </source>
</reference>
<accession>A0A9E7SUV1</accession>
<dbReference type="RefSeq" id="WP_254156258.1">
    <property type="nucleotide sequence ID" value="NZ_CP100355.1"/>
</dbReference>